<dbReference type="AlphaFoldDB" id="Q3IM76"/>
<keyword evidence="1" id="KW-0614">Plasmid</keyword>
<dbReference type="KEGG" id="nph:NP_6006A"/>
<gene>
    <name evidence="1" type="ordered locus">NP_6006A</name>
</gene>
<proteinExistence type="predicted"/>
<organism evidence="1 2">
    <name type="scientific">Natronomonas pharaonis (strain ATCC 35678 / DSM 2160 / CIP 103997 / JCM 8858 / NBRC 14720 / NCIMB 2260 / Gabara)</name>
    <name type="common">Halobacterium pharaonis</name>
    <dbReference type="NCBI Taxonomy" id="348780"/>
    <lineage>
        <taxon>Archaea</taxon>
        <taxon>Methanobacteriati</taxon>
        <taxon>Methanobacteriota</taxon>
        <taxon>Stenosarchaea group</taxon>
        <taxon>Halobacteria</taxon>
        <taxon>Halobacteriales</taxon>
        <taxon>Natronomonadaceae</taxon>
        <taxon>Natronomonas</taxon>
    </lineage>
</organism>
<geneLocation type="plasmid" evidence="1 2">
    <name>PL131</name>
</geneLocation>
<accession>Q3IM76</accession>
<evidence type="ECO:0000313" key="2">
    <source>
        <dbReference type="Proteomes" id="UP000002698"/>
    </source>
</evidence>
<dbReference type="Proteomes" id="UP000002698">
    <property type="component" value="Plasmid PL131"/>
</dbReference>
<dbReference type="OrthoDB" id="377648at2157"/>
<name>Q3IM76_NATPD</name>
<dbReference type="GeneID" id="3694577"/>
<keyword evidence="2" id="KW-1185">Reference proteome</keyword>
<evidence type="ECO:0000313" key="1">
    <source>
        <dbReference type="EMBL" id="CAI50783.1"/>
    </source>
</evidence>
<dbReference type="RefSeq" id="WP_011324391.1">
    <property type="nucleotide sequence ID" value="NC_007427.1"/>
</dbReference>
<dbReference type="EnsemblBacteria" id="CAI50783">
    <property type="protein sequence ID" value="CAI50783"/>
    <property type="gene ID" value="NP_6006A"/>
</dbReference>
<protein>
    <submittedName>
        <fullName evidence="1">Uncharacterized protein</fullName>
    </submittedName>
</protein>
<sequence length="290" mass="31914">MSVERVREELLAGGLHKESLERLLDHYESMSNRFSEGEFAEAGTHIGNFCENMVNILLDQMGEEVQKRPNVDYFVNKCLSNGIGNDEPDSVRLQIPRVIRAAYDIRNNRDSVHVNLKVPVNRADTQAGIAMCSWMLAEILRVYGNGTDNMGEIAGLIDEISEPADDKNPLEDLAQSPDEFDRQALADQLSGVVQITEGTVHPITGSDYEELSTTGQVIVLLLGHRAAVDISYVENAGASVPDLSEETDVSDERVRQIIRDFGFIQAGNASGEYMIPGHRVGEALKQLSLG</sequence>
<dbReference type="HOGENOM" id="CLU_958523_0_0_2"/>
<dbReference type="EMBL" id="CR936258">
    <property type="protein sequence ID" value="CAI50783.1"/>
    <property type="molecule type" value="Genomic_DNA"/>
</dbReference>
<reference evidence="1 2" key="1">
    <citation type="journal article" date="2005" name="Genome Res.">
        <title>Living with two extremes: conclusions from the genome sequence of Natronomonas pharaonis.</title>
        <authorList>
            <person name="Falb M."/>
            <person name="Pfeiffer F."/>
            <person name="Palm P."/>
            <person name="Rodewald K."/>
            <person name="Hickmann V."/>
            <person name="Tittor J."/>
            <person name="Oesterhelt D."/>
        </authorList>
    </citation>
    <scope>NUCLEOTIDE SEQUENCE [LARGE SCALE GENOMIC DNA]</scope>
    <source>
        <strain evidence="2">ATCC 35678 / DSM 2160 / CIP 103997 / JCM 8858 / NBRC 14720 / NCIMB 2260 / Gabara</strain>
    </source>
</reference>